<dbReference type="InterPro" id="IPR015191">
    <property type="entry name" value="SelB_WHD4"/>
</dbReference>
<gene>
    <name evidence="10" type="ordered locus">Slip_2366</name>
</gene>
<evidence type="ECO:0000256" key="5">
    <source>
        <dbReference type="ARBA" id="ARBA00022917"/>
    </source>
</evidence>
<dbReference type="InterPro" id="IPR015190">
    <property type="entry name" value="Elong_fac_SelB-wing-hlx_typ-2"/>
</dbReference>
<dbReference type="InterPro" id="IPR027417">
    <property type="entry name" value="P-loop_NTPase"/>
</dbReference>
<protein>
    <recommendedName>
        <fullName evidence="2">Selenocysteine-specific elongation factor</fullName>
    </recommendedName>
    <alternativeName>
        <fullName evidence="8">SelB translation factor</fullName>
    </alternativeName>
</protein>
<dbReference type="Gene3D" id="2.40.30.10">
    <property type="entry name" value="Translation factors"/>
    <property type="match status" value="1"/>
</dbReference>
<dbReference type="Gene3D" id="3.40.50.300">
    <property type="entry name" value="P-loop containing nucleotide triphosphate hydrolases"/>
    <property type="match status" value="1"/>
</dbReference>
<dbReference type="PRINTS" id="PR00315">
    <property type="entry name" value="ELONGATNFCT"/>
</dbReference>
<dbReference type="GO" id="GO:0005525">
    <property type="term" value="F:GTP binding"/>
    <property type="evidence" value="ECO:0007669"/>
    <property type="project" value="UniProtKB-KW"/>
</dbReference>
<comment type="function">
    <text evidence="7">Translation factor necessary for the incorporation of selenocysteine into proteins. It probably replaces EF-Tu for the insertion of selenocysteine directed by the UGA codon. SelB binds GTP and GDP.</text>
</comment>
<dbReference type="Pfam" id="PF00009">
    <property type="entry name" value="GTP_EFTU"/>
    <property type="match status" value="1"/>
</dbReference>
<evidence type="ECO:0000256" key="6">
    <source>
        <dbReference type="ARBA" id="ARBA00023134"/>
    </source>
</evidence>
<dbReference type="InterPro" id="IPR009001">
    <property type="entry name" value="Transl_elong_EF1A/Init_IF2_C"/>
</dbReference>
<evidence type="ECO:0000313" key="10">
    <source>
        <dbReference type="EMBL" id="ADI03102.1"/>
    </source>
</evidence>
<accession>D7CKB8</accession>
<dbReference type="RefSeq" id="WP_013176504.1">
    <property type="nucleotide sequence ID" value="NC_014220.1"/>
</dbReference>
<dbReference type="SUPFAM" id="SSF50447">
    <property type="entry name" value="Translation proteins"/>
    <property type="match status" value="1"/>
</dbReference>
<dbReference type="InterPro" id="IPR036390">
    <property type="entry name" value="WH_DNA-bd_sf"/>
</dbReference>
<dbReference type="FunFam" id="3.40.50.300:FF:001064">
    <property type="entry name" value="Selenocysteine-specific translation elongation factor"/>
    <property type="match status" value="1"/>
</dbReference>
<dbReference type="GO" id="GO:0005829">
    <property type="term" value="C:cytosol"/>
    <property type="evidence" value="ECO:0007669"/>
    <property type="project" value="TreeGrafter"/>
</dbReference>
<evidence type="ECO:0000256" key="2">
    <source>
        <dbReference type="ARBA" id="ARBA00015953"/>
    </source>
</evidence>
<dbReference type="InterPro" id="IPR036388">
    <property type="entry name" value="WH-like_DNA-bd_sf"/>
</dbReference>
<keyword evidence="11" id="KW-1185">Reference proteome</keyword>
<dbReference type="GO" id="GO:0003723">
    <property type="term" value="F:RNA binding"/>
    <property type="evidence" value="ECO:0007669"/>
    <property type="project" value="InterPro"/>
</dbReference>
<dbReference type="PROSITE" id="PS00301">
    <property type="entry name" value="G_TR_1"/>
    <property type="match status" value="1"/>
</dbReference>
<evidence type="ECO:0000256" key="7">
    <source>
        <dbReference type="ARBA" id="ARBA00025526"/>
    </source>
</evidence>
<dbReference type="GO" id="GO:0003924">
    <property type="term" value="F:GTPase activity"/>
    <property type="evidence" value="ECO:0007669"/>
    <property type="project" value="InterPro"/>
</dbReference>
<proteinExistence type="predicted"/>
<organism evidence="10 11">
    <name type="scientific">Syntrophothermus lipocalidus (strain DSM 12680 / TGB-C1)</name>
    <dbReference type="NCBI Taxonomy" id="643648"/>
    <lineage>
        <taxon>Bacteria</taxon>
        <taxon>Bacillati</taxon>
        <taxon>Bacillota</taxon>
        <taxon>Clostridia</taxon>
        <taxon>Eubacteriales</taxon>
        <taxon>Syntrophomonadaceae</taxon>
        <taxon>Syntrophothermus</taxon>
    </lineage>
</organism>
<dbReference type="eggNOG" id="COG3276">
    <property type="taxonomic scope" value="Bacteria"/>
</dbReference>
<dbReference type="OrthoDB" id="9804504at2"/>
<dbReference type="InterPro" id="IPR031157">
    <property type="entry name" value="G_TR_CS"/>
</dbReference>
<feature type="domain" description="Tr-type G" evidence="9">
    <location>
        <begin position="1"/>
        <end position="176"/>
    </location>
</feature>
<keyword evidence="6" id="KW-0342">GTP-binding</keyword>
<dbReference type="CDD" id="cd15491">
    <property type="entry name" value="selB_III"/>
    <property type="match status" value="1"/>
</dbReference>
<dbReference type="InterPro" id="IPR050055">
    <property type="entry name" value="EF-Tu_GTPase"/>
</dbReference>
<dbReference type="STRING" id="643648.Slip_2366"/>
<dbReference type="HOGENOM" id="CLU_023030_3_0_9"/>
<evidence type="ECO:0000256" key="3">
    <source>
        <dbReference type="ARBA" id="ARBA00022490"/>
    </source>
</evidence>
<reference evidence="11" key="1">
    <citation type="journal article" date="2010" name="Stand. Genomic Sci.">
        <title>Complete genome sequence of Syntrophothermus lipocalidus type strain (TGB-C1T).</title>
        <authorList>
            <consortium name="US DOE Joint Genome Institute (JGI-PGF)"/>
            <person name="Djao O."/>
            <person name="Zhang X."/>
            <person name="Lucas S."/>
            <person name="Lapidus A."/>
            <person name="Glavina Del Rio T."/>
            <person name="Nolan M."/>
            <person name="Tice H."/>
            <person name="Cheng J."/>
            <person name="Han C."/>
            <person name="Tapia R."/>
            <person name="Goodwin L."/>
            <person name="Pitluck S."/>
            <person name="Liolios K."/>
            <person name="Ivanova N."/>
            <person name="Mavromatis K."/>
            <person name="Mikhailova N."/>
            <person name="Ovchinnikova G."/>
            <person name="Pati A."/>
            <person name="Brambilla E."/>
            <person name="Chen A."/>
            <person name="Palaniappan K."/>
            <person name="Land M."/>
            <person name="Hauser L."/>
            <person name="Chang Y."/>
            <person name="Jeffries C."/>
            <person name="Rohde M."/>
            <person name="Sikorski J."/>
            <person name="Spring S."/>
            <person name="Goker M."/>
            <person name="Detter J."/>
            <person name="Woyke T."/>
            <person name="Bristow J."/>
            <person name="Eisen J."/>
            <person name="Markowitz V."/>
            <person name="Hugenholtz P."/>
            <person name="Kyrpides N."/>
            <person name="Klenk H."/>
        </authorList>
    </citation>
    <scope>NUCLEOTIDE SEQUENCE [LARGE SCALE GENOMIC DNA]</scope>
    <source>
        <strain evidence="11">DSM 12680 / TGB-C1</strain>
    </source>
</reference>
<dbReference type="InterPro" id="IPR004535">
    <property type="entry name" value="Transl_elong_SelB"/>
</dbReference>
<evidence type="ECO:0000256" key="1">
    <source>
        <dbReference type="ARBA" id="ARBA00004496"/>
    </source>
</evidence>
<dbReference type="SUPFAM" id="SSF52540">
    <property type="entry name" value="P-loop containing nucleoside triphosphate hydrolases"/>
    <property type="match status" value="1"/>
</dbReference>
<dbReference type="GO" id="GO:0003746">
    <property type="term" value="F:translation elongation factor activity"/>
    <property type="evidence" value="ECO:0007669"/>
    <property type="project" value="UniProtKB-KW"/>
</dbReference>
<keyword evidence="4" id="KW-0547">Nucleotide-binding</keyword>
<dbReference type="Pfam" id="PF09106">
    <property type="entry name" value="WHD_2nd_SelB"/>
    <property type="match status" value="1"/>
</dbReference>
<dbReference type="CDD" id="cd04171">
    <property type="entry name" value="SelB"/>
    <property type="match status" value="1"/>
</dbReference>
<keyword evidence="10" id="KW-0251">Elongation factor</keyword>
<dbReference type="SUPFAM" id="SSF46785">
    <property type="entry name" value="Winged helix' DNA-binding domain"/>
    <property type="match status" value="3"/>
</dbReference>
<reference evidence="10 11" key="2">
    <citation type="journal article" date="2010" name="Stand. Genomic Sci.">
        <title>Complete genome sequence of Syntrophothermus lipocalidus type strain (TGB-C1).</title>
        <authorList>
            <person name="Djao O.D."/>
            <person name="Zhang X."/>
            <person name="Lucas S."/>
            <person name="Lapidus A."/>
            <person name="Del Rio T.G."/>
            <person name="Nolan M."/>
            <person name="Tice H."/>
            <person name="Cheng J.F."/>
            <person name="Han C."/>
            <person name="Tapia R."/>
            <person name="Goodwin L."/>
            <person name="Pitluck S."/>
            <person name="Liolios K."/>
            <person name="Ivanova N."/>
            <person name="Mavromatis K."/>
            <person name="Mikhailova N."/>
            <person name="Ovchinnikova G."/>
            <person name="Pati A."/>
            <person name="Brambilla E."/>
            <person name="Chen A."/>
            <person name="Palaniappan K."/>
            <person name="Land M."/>
            <person name="Hauser L."/>
            <person name="Chang Y.J."/>
            <person name="Jeffries C.D."/>
            <person name="Rohde M."/>
            <person name="Sikorski J."/>
            <person name="Spring S."/>
            <person name="Goker M."/>
            <person name="Detter J.C."/>
            <person name="Woyke T."/>
            <person name="Bristow J."/>
            <person name="Eisen J.A."/>
            <person name="Markowitz V."/>
            <person name="Hugenholtz P."/>
            <person name="Kyrpides N.C."/>
            <person name="Klenk H.P."/>
        </authorList>
    </citation>
    <scope>NUCLEOTIDE SEQUENCE [LARGE SCALE GENOMIC DNA]</scope>
    <source>
        <strain evidence="11">DSM 12680 / TGB-C1</strain>
    </source>
</reference>
<dbReference type="Proteomes" id="UP000000378">
    <property type="component" value="Chromosome"/>
</dbReference>
<comment type="subcellular location">
    <subcellularLocation>
        <location evidence="1">Cytoplasm</location>
    </subcellularLocation>
</comment>
<name>D7CKB8_SYNLT</name>
<dbReference type="InterPro" id="IPR004161">
    <property type="entry name" value="EFTu-like_2"/>
</dbReference>
<dbReference type="CDD" id="cd03696">
    <property type="entry name" value="SelB_II"/>
    <property type="match status" value="1"/>
</dbReference>
<keyword evidence="5" id="KW-0648">Protein biosynthesis</keyword>
<sequence length="636" mass="72191">MQRIIIGTAGHIDHGKTTLVKALTGVDTDRLKEEKQRGISIELGFAPLDFPNGQRAGIVDVPGHERFIRQMLAGASGVDLIILVIAADEGVMPQTREHLDIIELLGIERGVVAITKKDLVDEDWLMLVEEEVREYLDKTVLKEAPIIPVSSVTGEGIPELLKTLEEMAKDVSGKPVVGKVRLPVDRVFTMTGFGTVVTGTLWSGEIRVGDTLEILPSLKQVRVRNLQVHGQKVEKALAGQRVAANLQGIEVEEMRRGYVLATPGFLRPSYRVDTVFRLLSSSPWKVKNWTRIRFHLGTDEALGRIVLLDRDELFPGQETYAQIVLEKPIVAYQQDRFVVRFYSPVTTIGGGKVIDPHPPKQKRFREDVLAQLAVKEEGSILEVITQELESSPDAVLDVADLAREVGEDEQEVRRGLATLLEEARVEKVEIEGREFYLTRNRLEQMAQQTRQVLADFHLRHPLRRGYPREELRTRLFKNYQAKVAGALMQLMERRGFIKTEANYVALPEHYPTPTVDQQKAVDLILQEFGKQPFSPPEVKELTALVRLEQEEFNEVFGYLLEQGKLVKASDNTYFSAEAIEQGKKILEEYFQTNRELGLATARDLFNSSRKYTLPLMEYYDRIRFTKRVGDVRVRFK</sequence>
<dbReference type="InterPro" id="IPR057335">
    <property type="entry name" value="Beta-barrel_SelB"/>
</dbReference>
<dbReference type="SUPFAM" id="SSF50465">
    <property type="entry name" value="EF-Tu/eEF-1alpha/eIF2-gamma C-terminal domain"/>
    <property type="match status" value="1"/>
</dbReference>
<dbReference type="EMBL" id="CP002048">
    <property type="protein sequence ID" value="ADI03102.1"/>
    <property type="molecule type" value="Genomic_DNA"/>
</dbReference>
<evidence type="ECO:0000256" key="8">
    <source>
        <dbReference type="ARBA" id="ARBA00031615"/>
    </source>
</evidence>
<evidence type="ECO:0000256" key="4">
    <source>
        <dbReference type="ARBA" id="ARBA00022741"/>
    </source>
</evidence>
<dbReference type="Pfam" id="PF09107">
    <property type="entry name" value="WHD_3rd_SelB"/>
    <property type="match status" value="1"/>
</dbReference>
<dbReference type="InterPro" id="IPR000795">
    <property type="entry name" value="T_Tr_GTP-bd_dom"/>
</dbReference>
<dbReference type="NCBIfam" id="TIGR00475">
    <property type="entry name" value="selB"/>
    <property type="match status" value="1"/>
</dbReference>
<keyword evidence="3" id="KW-0963">Cytoplasm</keyword>
<dbReference type="Gene3D" id="1.10.10.10">
    <property type="entry name" value="Winged helix-like DNA-binding domain superfamily/Winged helix DNA-binding domain"/>
    <property type="match status" value="1"/>
</dbReference>
<dbReference type="PROSITE" id="PS51722">
    <property type="entry name" value="G_TR_2"/>
    <property type="match status" value="1"/>
</dbReference>
<dbReference type="NCBIfam" id="TIGR00231">
    <property type="entry name" value="small_GTP"/>
    <property type="match status" value="1"/>
</dbReference>
<dbReference type="InterPro" id="IPR005225">
    <property type="entry name" value="Small_GTP-bd"/>
</dbReference>
<dbReference type="InterPro" id="IPR009000">
    <property type="entry name" value="Transl_B-barrel_sf"/>
</dbReference>
<dbReference type="PANTHER" id="PTHR43721">
    <property type="entry name" value="ELONGATION FACTOR TU-RELATED"/>
    <property type="match status" value="1"/>
</dbReference>
<dbReference type="PANTHER" id="PTHR43721:SF22">
    <property type="entry name" value="ELONGATION FACTOR TU, MITOCHONDRIAL"/>
    <property type="match status" value="1"/>
</dbReference>
<evidence type="ECO:0000313" key="11">
    <source>
        <dbReference type="Proteomes" id="UP000000378"/>
    </source>
</evidence>
<dbReference type="GO" id="GO:0001514">
    <property type="term" value="P:selenocysteine incorporation"/>
    <property type="evidence" value="ECO:0007669"/>
    <property type="project" value="InterPro"/>
</dbReference>
<evidence type="ECO:0000259" key="9">
    <source>
        <dbReference type="PROSITE" id="PS51722"/>
    </source>
</evidence>
<dbReference type="Gene3D" id="1.10.10.2770">
    <property type="match status" value="1"/>
</dbReference>
<dbReference type="KEGG" id="slp:Slip_2366"/>
<dbReference type="Pfam" id="PF03144">
    <property type="entry name" value="GTP_EFTU_D2"/>
    <property type="match status" value="1"/>
</dbReference>
<dbReference type="AlphaFoldDB" id="D7CKB8"/>
<dbReference type="Pfam" id="PF25461">
    <property type="entry name" value="Beta-barrel_SelB"/>
    <property type="match status" value="1"/>
</dbReference>